<evidence type="ECO:0000259" key="1">
    <source>
        <dbReference type="PROSITE" id="PS50181"/>
    </source>
</evidence>
<dbReference type="CDD" id="cd22164">
    <property type="entry name" value="F-box_AtSKIP19-like"/>
    <property type="match status" value="1"/>
</dbReference>
<dbReference type="PROSITE" id="PS50181">
    <property type="entry name" value="FBOX"/>
    <property type="match status" value="1"/>
</dbReference>
<proteinExistence type="predicted"/>
<protein>
    <recommendedName>
        <fullName evidence="1">F-box domain-containing protein</fullName>
    </recommendedName>
</protein>
<sequence>MELASMIRKREAPARNWLELPAEVLLVILQKLGAVEILTTAQNVCSLLYKICKDPFLWRVINFDYWNRVHNFEDWNRLFYWKNVCKRAVDRGCDRST</sequence>
<dbReference type="SUPFAM" id="SSF81383">
    <property type="entry name" value="F-box domain"/>
    <property type="match status" value="1"/>
</dbReference>
<dbReference type="PANTHER" id="PTHR38926:SF2">
    <property type="entry name" value="F-BOX_LRR-REPEAT PROTEIN 21-RELATED"/>
    <property type="match status" value="1"/>
</dbReference>
<evidence type="ECO:0000313" key="2">
    <source>
        <dbReference type="EMBL" id="KGN49441.1"/>
    </source>
</evidence>
<reference evidence="2 3" key="2">
    <citation type="journal article" date="2009" name="PLoS ONE">
        <title>An integrated genetic and cytogenetic map of the cucumber genome.</title>
        <authorList>
            <person name="Ren Y."/>
            <person name="Zhang Z."/>
            <person name="Liu J."/>
            <person name="Staub J.E."/>
            <person name="Han Y."/>
            <person name="Cheng Z."/>
            <person name="Li X."/>
            <person name="Lu J."/>
            <person name="Miao H."/>
            <person name="Kang H."/>
            <person name="Xie B."/>
            <person name="Gu X."/>
            <person name="Wang X."/>
            <person name="Du Y."/>
            <person name="Jin W."/>
            <person name="Huang S."/>
        </authorList>
    </citation>
    <scope>NUCLEOTIDE SEQUENCE [LARGE SCALE GENOMIC DNA]</scope>
    <source>
        <strain evidence="3">cv. 9930</strain>
    </source>
</reference>
<organism evidence="2 3">
    <name type="scientific">Cucumis sativus</name>
    <name type="common">Cucumber</name>
    <dbReference type="NCBI Taxonomy" id="3659"/>
    <lineage>
        <taxon>Eukaryota</taxon>
        <taxon>Viridiplantae</taxon>
        <taxon>Streptophyta</taxon>
        <taxon>Embryophyta</taxon>
        <taxon>Tracheophyta</taxon>
        <taxon>Spermatophyta</taxon>
        <taxon>Magnoliopsida</taxon>
        <taxon>eudicotyledons</taxon>
        <taxon>Gunneridae</taxon>
        <taxon>Pentapetalae</taxon>
        <taxon>rosids</taxon>
        <taxon>fabids</taxon>
        <taxon>Cucurbitales</taxon>
        <taxon>Cucurbitaceae</taxon>
        <taxon>Benincaseae</taxon>
        <taxon>Cucumis</taxon>
    </lineage>
</organism>
<reference evidence="2 3" key="4">
    <citation type="journal article" date="2011" name="BMC Genomics">
        <title>RNA-Seq improves annotation of protein-coding genes in the cucumber genome.</title>
        <authorList>
            <person name="Li Z."/>
            <person name="Zhang Z."/>
            <person name="Yan P."/>
            <person name="Huang S."/>
            <person name="Fei Z."/>
            <person name="Lin K."/>
        </authorList>
    </citation>
    <scope>NUCLEOTIDE SEQUENCE [LARGE SCALE GENOMIC DNA]</scope>
    <source>
        <strain evidence="3">cv. 9930</strain>
    </source>
</reference>
<dbReference type="PANTHER" id="PTHR38926">
    <property type="entry name" value="F-BOX DOMAIN CONTAINING PROTEIN, EXPRESSED"/>
    <property type="match status" value="1"/>
</dbReference>
<dbReference type="AlphaFoldDB" id="A0A0A0KP25"/>
<dbReference type="Gene3D" id="1.20.1280.50">
    <property type="match status" value="1"/>
</dbReference>
<reference evidence="2 3" key="3">
    <citation type="journal article" date="2010" name="BMC Genomics">
        <title>Transcriptome sequencing and comparative analysis of cucumber flowers with different sex types.</title>
        <authorList>
            <person name="Guo S."/>
            <person name="Zheng Y."/>
            <person name="Joung J.G."/>
            <person name="Liu S."/>
            <person name="Zhang Z."/>
            <person name="Crasta O.R."/>
            <person name="Sobral B.W."/>
            <person name="Xu Y."/>
            <person name="Huang S."/>
            <person name="Fei Z."/>
        </authorList>
    </citation>
    <scope>NUCLEOTIDE SEQUENCE [LARGE SCALE GENOMIC DNA]</scope>
    <source>
        <strain evidence="3">cv. 9930</strain>
    </source>
</reference>
<dbReference type="Pfam" id="PF12937">
    <property type="entry name" value="F-box-like"/>
    <property type="match status" value="1"/>
</dbReference>
<feature type="domain" description="F-box" evidence="1">
    <location>
        <begin position="14"/>
        <end position="61"/>
    </location>
</feature>
<name>A0A0A0KP25_CUCSA</name>
<dbReference type="EMBL" id="CM002927">
    <property type="protein sequence ID" value="KGN49441.1"/>
    <property type="molecule type" value="Genomic_DNA"/>
</dbReference>
<dbReference type="Proteomes" id="UP000029981">
    <property type="component" value="Chromosome 6"/>
</dbReference>
<keyword evidence="3" id="KW-1185">Reference proteome</keyword>
<dbReference type="InterPro" id="IPR001810">
    <property type="entry name" value="F-box_dom"/>
</dbReference>
<accession>A0A0A0KP25</accession>
<dbReference type="Gramene" id="KGN49441">
    <property type="protein sequence ID" value="KGN49441"/>
    <property type="gene ID" value="Csa_6G525280"/>
</dbReference>
<dbReference type="InterPro" id="IPR036047">
    <property type="entry name" value="F-box-like_dom_sf"/>
</dbReference>
<gene>
    <name evidence="2" type="ORF">Csa_6G525280</name>
</gene>
<evidence type="ECO:0000313" key="3">
    <source>
        <dbReference type="Proteomes" id="UP000029981"/>
    </source>
</evidence>
<reference evidence="2 3" key="1">
    <citation type="journal article" date="2009" name="Nat. Genet.">
        <title>The genome of the cucumber, Cucumis sativus L.</title>
        <authorList>
            <person name="Huang S."/>
            <person name="Li R."/>
            <person name="Zhang Z."/>
            <person name="Li L."/>
            <person name="Gu X."/>
            <person name="Fan W."/>
            <person name="Lucas W.J."/>
            <person name="Wang X."/>
            <person name="Xie B."/>
            <person name="Ni P."/>
            <person name="Ren Y."/>
            <person name="Zhu H."/>
            <person name="Li J."/>
            <person name="Lin K."/>
            <person name="Jin W."/>
            <person name="Fei Z."/>
            <person name="Li G."/>
            <person name="Staub J."/>
            <person name="Kilian A."/>
            <person name="van der Vossen E.A."/>
            <person name="Wu Y."/>
            <person name="Guo J."/>
            <person name="He J."/>
            <person name="Jia Z."/>
            <person name="Ren Y."/>
            <person name="Tian G."/>
            <person name="Lu Y."/>
            <person name="Ruan J."/>
            <person name="Qian W."/>
            <person name="Wang M."/>
            <person name="Huang Q."/>
            <person name="Li B."/>
            <person name="Xuan Z."/>
            <person name="Cao J."/>
            <person name="Asan"/>
            <person name="Wu Z."/>
            <person name="Zhang J."/>
            <person name="Cai Q."/>
            <person name="Bai Y."/>
            <person name="Zhao B."/>
            <person name="Han Y."/>
            <person name="Li Y."/>
            <person name="Li X."/>
            <person name="Wang S."/>
            <person name="Shi Q."/>
            <person name="Liu S."/>
            <person name="Cho W.K."/>
            <person name="Kim J.Y."/>
            <person name="Xu Y."/>
            <person name="Heller-Uszynska K."/>
            <person name="Miao H."/>
            <person name="Cheng Z."/>
            <person name="Zhang S."/>
            <person name="Wu J."/>
            <person name="Yang Y."/>
            <person name="Kang H."/>
            <person name="Li M."/>
            <person name="Liang H."/>
            <person name="Ren X."/>
            <person name="Shi Z."/>
            <person name="Wen M."/>
            <person name="Jian M."/>
            <person name="Yang H."/>
            <person name="Zhang G."/>
            <person name="Yang Z."/>
            <person name="Chen R."/>
            <person name="Liu S."/>
            <person name="Li J."/>
            <person name="Ma L."/>
            <person name="Liu H."/>
            <person name="Zhou Y."/>
            <person name="Zhao J."/>
            <person name="Fang X."/>
            <person name="Li G."/>
            <person name="Fang L."/>
            <person name="Li Y."/>
            <person name="Liu D."/>
            <person name="Zheng H."/>
            <person name="Zhang Y."/>
            <person name="Qin N."/>
            <person name="Li Z."/>
            <person name="Yang G."/>
            <person name="Yang S."/>
            <person name="Bolund L."/>
            <person name="Kristiansen K."/>
            <person name="Zheng H."/>
            <person name="Li S."/>
            <person name="Zhang X."/>
            <person name="Yang H."/>
            <person name="Wang J."/>
            <person name="Sun R."/>
            <person name="Zhang B."/>
            <person name="Jiang S."/>
            <person name="Wang J."/>
            <person name="Du Y."/>
            <person name="Li S."/>
        </authorList>
    </citation>
    <scope>NUCLEOTIDE SEQUENCE [LARGE SCALE GENOMIC DNA]</scope>
    <source>
        <strain evidence="3">cv. 9930</strain>
    </source>
</reference>